<evidence type="ECO:0000256" key="1">
    <source>
        <dbReference type="SAM" id="MobiDB-lite"/>
    </source>
</evidence>
<protein>
    <submittedName>
        <fullName evidence="2">Uncharacterized protein</fullName>
    </submittedName>
</protein>
<keyword evidence="3" id="KW-1185">Reference proteome</keyword>
<feature type="region of interest" description="Disordered" evidence="1">
    <location>
        <begin position="1"/>
        <end position="21"/>
    </location>
</feature>
<proteinExistence type="predicted"/>
<sequence>MGQAQRGKSKPAQADTSQHGKRHVYTIACVMKRMSEATIPAGSGVGGRDNTIGLFTPPEGTEDFGQRVMLLRLWGETVPPRNAAPSDRNAVVTIRSPYFSPRGGTRLLHNYMESGDVVGGRDNTTG</sequence>
<name>A0A0M8PAI3_9EURO</name>
<dbReference type="Proteomes" id="UP000037696">
    <property type="component" value="Unassembled WGS sequence"/>
</dbReference>
<evidence type="ECO:0000313" key="2">
    <source>
        <dbReference type="EMBL" id="KOS48498.1"/>
    </source>
</evidence>
<evidence type="ECO:0000313" key="3">
    <source>
        <dbReference type="Proteomes" id="UP000037696"/>
    </source>
</evidence>
<gene>
    <name evidence="2" type="ORF">ACN38_g444</name>
</gene>
<reference evidence="2 3" key="1">
    <citation type="submission" date="2015-08" db="EMBL/GenBank/DDBJ databases">
        <title>Genome sequencing of Penicillium nordicum.</title>
        <authorList>
            <person name="Nguyen H.D."/>
            <person name="Seifert K.A."/>
        </authorList>
    </citation>
    <scope>NUCLEOTIDE SEQUENCE [LARGE SCALE GENOMIC DNA]</scope>
    <source>
        <strain evidence="2 3">DAOMC 185683</strain>
    </source>
</reference>
<organism evidence="2 3">
    <name type="scientific">Penicillium nordicum</name>
    <dbReference type="NCBI Taxonomy" id="229535"/>
    <lineage>
        <taxon>Eukaryota</taxon>
        <taxon>Fungi</taxon>
        <taxon>Dikarya</taxon>
        <taxon>Ascomycota</taxon>
        <taxon>Pezizomycotina</taxon>
        <taxon>Eurotiomycetes</taxon>
        <taxon>Eurotiomycetidae</taxon>
        <taxon>Eurotiales</taxon>
        <taxon>Aspergillaceae</taxon>
        <taxon>Penicillium</taxon>
    </lineage>
</organism>
<accession>A0A0M8PAI3</accession>
<feature type="region of interest" description="Disordered" evidence="1">
    <location>
        <begin position="39"/>
        <end position="60"/>
    </location>
</feature>
<dbReference type="EMBL" id="LHQQ01000004">
    <property type="protein sequence ID" value="KOS48498.1"/>
    <property type="molecule type" value="Genomic_DNA"/>
</dbReference>
<comment type="caution">
    <text evidence="2">The sequence shown here is derived from an EMBL/GenBank/DDBJ whole genome shotgun (WGS) entry which is preliminary data.</text>
</comment>
<dbReference type="AlphaFoldDB" id="A0A0M8PAI3"/>